<organism evidence="1 2">
    <name type="scientific">Staphylococcus xylosus</name>
    <dbReference type="NCBI Taxonomy" id="1288"/>
    <lineage>
        <taxon>Bacteria</taxon>
        <taxon>Bacillati</taxon>
        <taxon>Bacillota</taxon>
        <taxon>Bacilli</taxon>
        <taxon>Bacillales</taxon>
        <taxon>Staphylococcaceae</taxon>
        <taxon>Staphylococcus</taxon>
    </lineage>
</organism>
<evidence type="ECO:0000313" key="1">
    <source>
        <dbReference type="EMBL" id="RIN11370.1"/>
    </source>
</evidence>
<accession>A0A418IPP3</accession>
<dbReference type="OrthoDB" id="2410300at2"/>
<keyword evidence="2" id="KW-1185">Reference proteome</keyword>
<proteinExistence type="predicted"/>
<dbReference type="AlphaFoldDB" id="A0A418IPP3"/>
<gene>
    <name evidence="1" type="ORF">BU097_05285</name>
</gene>
<name>A0A418IPP3_STAXY</name>
<comment type="caution">
    <text evidence="1">The sequence shown here is derived from an EMBL/GenBank/DDBJ whole genome shotgun (WGS) entry which is preliminary data.</text>
</comment>
<reference evidence="1 2" key="1">
    <citation type="journal article" date="2016" name="Front. Microbiol.">
        <title>Comprehensive Phylogenetic Analysis of Bovine Non-aureus Staphylococci Species Based on Whole-Genome Sequencing.</title>
        <authorList>
            <person name="Naushad S."/>
            <person name="Barkema H.W."/>
            <person name="Luby C."/>
            <person name="Condas L.A."/>
            <person name="Nobrega D.B."/>
            <person name="Carson D.A."/>
            <person name="De Buck J."/>
        </authorList>
    </citation>
    <scope>NUCLEOTIDE SEQUENCE [LARGE SCALE GENOMIC DNA]</scope>
    <source>
        <strain evidence="1 2">SNUC 102</strain>
    </source>
</reference>
<dbReference type="RefSeq" id="WP_119603791.1">
    <property type="nucleotide sequence ID" value="NZ_QXUL01000021.1"/>
</dbReference>
<dbReference type="EMBL" id="QXUL01000021">
    <property type="protein sequence ID" value="RIN11370.1"/>
    <property type="molecule type" value="Genomic_DNA"/>
</dbReference>
<protein>
    <submittedName>
        <fullName evidence="1">Uncharacterized protein</fullName>
    </submittedName>
</protein>
<dbReference type="Proteomes" id="UP000285567">
    <property type="component" value="Unassembled WGS sequence"/>
</dbReference>
<evidence type="ECO:0000313" key="2">
    <source>
        <dbReference type="Proteomes" id="UP000285567"/>
    </source>
</evidence>
<sequence length="179" mass="19527">MAVIDARPLIDKEGNQFFPFTDVSCVNGLPDNIGELNSNDVIEDLSSIKIQIANLQSAIENTVHDTDWQNIILNEGIIPYSLNETPKARLISVSGVSFLSLKGAVKGLTTTGTIGHLPESLNVVLSESRPFVQNSSVISNTPNFARWRVQTTGNLDLERATQSTISASNWFPINTTIMI</sequence>